<organism evidence="1 2">
    <name type="scientific">Marisediminitalea aggregata</name>
    <dbReference type="NCBI Taxonomy" id="634436"/>
    <lineage>
        <taxon>Bacteria</taxon>
        <taxon>Pseudomonadati</taxon>
        <taxon>Pseudomonadota</taxon>
        <taxon>Gammaproteobacteria</taxon>
        <taxon>Alteromonadales</taxon>
        <taxon>Alteromonadaceae</taxon>
        <taxon>Marisediminitalea</taxon>
    </lineage>
</organism>
<dbReference type="AlphaFoldDB" id="A0A1M5SPB2"/>
<reference evidence="2" key="1">
    <citation type="submission" date="2016-11" db="EMBL/GenBank/DDBJ databases">
        <authorList>
            <person name="Varghese N."/>
            <person name="Submissions S."/>
        </authorList>
    </citation>
    <scope>NUCLEOTIDE SEQUENCE [LARGE SCALE GENOMIC DNA]</scope>
    <source>
        <strain evidence="2">CGMCC 1.8995</strain>
    </source>
</reference>
<gene>
    <name evidence="1" type="ORF">SAMN05216361_0054</name>
</gene>
<name>A0A1M5SPB2_9ALTE</name>
<dbReference type="RefSeq" id="WP_073325399.1">
    <property type="nucleotide sequence ID" value="NZ_FQWD01000010.1"/>
</dbReference>
<protein>
    <submittedName>
        <fullName evidence="1">Uncharacterized protein</fullName>
    </submittedName>
</protein>
<accession>A0A1M5SPB2</accession>
<keyword evidence="2" id="KW-1185">Reference proteome</keyword>
<sequence length="294" mass="31787">MGRLIRLHGVNLTEDAPRIITRDPIESNGSLMLFDGGSVDYGFNGLPDAGEAIPNVLSHYLKSIVGGNPSNASLNFTVANKSPNSSAFLAERTLKGGIHGINSLTNQSEAVNYKWLGPEAVRDWIVANPNHSYYISYWGVVTRVGVDNAAEQSPFHFTSQFGATNNFHFHFQGGKADSAISPTYYTDNVNDDHFSGRPTPYTRYSAVQIASMTGNGVTATDNIALLVGIGDAWQSFNINAGASRILYRAYIEDLSISGRSFNTVNDIDTALYAAAFSEGGKFYNDSYTSPSSIP</sequence>
<evidence type="ECO:0000313" key="1">
    <source>
        <dbReference type="EMBL" id="SHH40336.1"/>
    </source>
</evidence>
<dbReference type="OrthoDB" id="6836702at2"/>
<dbReference type="Proteomes" id="UP000184520">
    <property type="component" value="Unassembled WGS sequence"/>
</dbReference>
<dbReference type="EMBL" id="FQWD01000010">
    <property type="protein sequence ID" value="SHH40336.1"/>
    <property type="molecule type" value="Genomic_DNA"/>
</dbReference>
<evidence type="ECO:0000313" key="2">
    <source>
        <dbReference type="Proteomes" id="UP000184520"/>
    </source>
</evidence>
<dbReference type="STRING" id="634436.SAMN05216361_0054"/>
<proteinExistence type="predicted"/>